<evidence type="ECO:0000313" key="2">
    <source>
        <dbReference type="Proteomes" id="UP001430953"/>
    </source>
</evidence>
<reference evidence="1 2" key="1">
    <citation type="submission" date="2023-03" db="EMBL/GenBank/DDBJ databases">
        <title>High recombination rates correlate with genetic variation in Cardiocondyla obscurior ants.</title>
        <authorList>
            <person name="Errbii M."/>
        </authorList>
    </citation>
    <scope>NUCLEOTIDE SEQUENCE [LARGE SCALE GENOMIC DNA]</scope>
    <source>
        <strain evidence="1">Alpha-2009</strain>
        <tissue evidence="1">Whole body</tissue>
    </source>
</reference>
<accession>A0AAW2H3S6</accession>
<proteinExistence type="predicted"/>
<dbReference type="Proteomes" id="UP001430953">
    <property type="component" value="Unassembled WGS sequence"/>
</dbReference>
<evidence type="ECO:0000313" key="1">
    <source>
        <dbReference type="EMBL" id="KAL0134240.1"/>
    </source>
</evidence>
<sequence>MKPRPVEAEAEDGRLDSCWDRRSAFRDAVVTYFRRFLHLSQASSGERASAHNTRSRWTLAPFMLYDNCTAISAAYGTRMLCKIIVSRKMANNTVSVRAECFSREKNIRRHPWK</sequence>
<organism evidence="1 2">
    <name type="scientific">Cardiocondyla obscurior</name>
    <dbReference type="NCBI Taxonomy" id="286306"/>
    <lineage>
        <taxon>Eukaryota</taxon>
        <taxon>Metazoa</taxon>
        <taxon>Ecdysozoa</taxon>
        <taxon>Arthropoda</taxon>
        <taxon>Hexapoda</taxon>
        <taxon>Insecta</taxon>
        <taxon>Pterygota</taxon>
        <taxon>Neoptera</taxon>
        <taxon>Endopterygota</taxon>
        <taxon>Hymenoptera</taxon>
        <taxon>Apocrita</taxon>
        <taxon>Aculeata</taxon>
        <taxon>Formicoidea</taxon>
        <taxon>Formicidae</taxon>
        <taxon>Myrmicinae</taxon>
        <taxon>Cardiocondyla</taxon>
    </lineage>
</organism>
<gene>
    <name evidence="1" type="ORF">PUN28_001199</name>
</gene>
<comment type="caution">
    <text evidence="1">The sequence shown here is derived from an EMBL/GenBank/DDBJ whole genome shotgun (WGS) entry which is preliminary data.</text>
</comment>
<dbReference type="EMBL" id="JADYXP020000001">
    <property type="protein sequence ID" value="KAL0134240.1"/>
    <property type="molecule type" value="Genomic_DNA"/>
</dbReference>
<name>A0AAW2H3S6_9HYME</name>
<protein>
    <submittedName>
        <fullName evidence="1">Uncharacterized protein</fullName>
    </submittedName>
</protein>
<dbReference type="AlphaFoldDB" id="A0AAW2H3S6"/>
<keyword evidence="2" id="KW-1185">Reference proteome</keyword>